<keyword evidence="2" id="KW-1185">Reference proteome</keyword>
<dbReference type="AlphaFoldDB" id="A0A371GIY1"/>
<sequence>MPTKRSNLVELEEVKNGCYDKMVALNPKLFIRLHFLTYYKKKVTCSFIISKSFYGRILEVKDKYNLTMLKWIRCYWMIKFHENRIKGEKMRKLSLKWRIPIGQIIISLLWNCKLEVVVASFGD</sequence>
<gene>
    <name evidence="1" type="ORF">CR513_27616</name>
</gene>
<dbReference type="OrthoDB" id="1432732at2759"/>
<organism evidence="1 2">
    <name type="scientific">Mucuna pruriens</name>
    <name type="common">Velvet bean</name>
    <name type="synonym">Dolichos pruriens</name>
    <dbReference type="NCBI Taxonomy" id="157652"/>
    <lineage>
        <taxon>Eukaryota</taxon>
        <taxon>Viridiplantae</taxon>
        <taxon>Streptophyta</taxon>
        <taxon>Embryophyta</taxon>
        <taxon>Tracheophyta</taxon>
        <taxon>Spermatophyta</taxon>
        <taxon>Magnoliopsida</taxon>
        <taxon>eudicotyledons</taxon>
        <taxon>Gunneridae</taxon>
        <taxon>Pentapetalae</taxon>
        <taxon>rosids</taxon>
        <taxon>fabids</taxon>
        <taxon>Fabales</taxon>
        <taxon>Fabaceae</taxon>
        <taxon>Papilionoideae</taxon>
        <taxon>50 kb inversion clade</taxon>
        <taxon>NPAAA clade</taxon>
        <taxon>indigoferoid/millettioid clade</taxon>
        <taxon>Phaseoleae</taxon>
        <taxon>Mucuna</taxon>
    </lineage>
</organism>
<feature type="non-terminal residue" evidence="1">
    <location>
        <position position="1"/>
    </location>
</feature>
<protein>
    <submittedName>
        <fullName evidence="1">Uncharacterized protein</fullName>
    </submittedName>
</protein>
<proteinExistence type="predicted"/>
<reference evidence="1" key="1">
    <citation type="submission" date="2018-05" db="EMBL/GenBank/DDBJ databases">
        <title>Draft genome of Mucuna pruriens seed.</title>
        <authorList>
            <person name="Nnadi N.E."/>
            <person name="Vos R."/>
            <person name="Hasami M.H."/>
            <person name="Devisetty U.K."/>
            <person name="Aguiy J.C."/>
        </authorList>
    </citation>
    <scope>NUCLEOTIDE SEQUENCE [LARGE SCALE GENOMIC DNA]</scope>
    <source>
        <strain evidence="1">JCA_2017</strain>
    </source>
</reference>
<name>A0A371GIY1_MUCPR</name>
<evidence type="ECO:0000313" key="1">
    <source>
        <dbReference type="EMBL" id="RDX90511.1"/>
    </source>
</evidence>
<dbReference type="EMBL" id="QJKJ01005383">
    <property type="protein sequence ID" value="RDX90511.1"/>
    <property type="molecule type" value="Genomic_DNA"/>
</dbReference>
<accession>A0A371GIY1</accession>
<dbReference type="Proteomes" id="UP000257109">
    <property type="component" value="Unassembled WGS sequence"/>
</dbReference>
<comment type="caution">
    <text evidence="1">The sequence shown here is derived from an EMBL/GenBank/DDBJ whole genome shotgun (WGS) entry which is preliminary data.</text>
</comment>
<evidence type="ECO:0000313" key="2">
    <source>
        <dbReference type="Proteomes" id="UP000257109"/>
    </source>
</evidence>